<dbReference type="OrthoDB" id="3199357at2"/>
<dbReference type="RefSeq" id="WP_136771879.1">
    <property type="nucleotide sequence ID" value="NZ_CP156074.1"/>
</dbReference>
<dbReference type="Proteomes" id="UP000310016">
    <property type="component" value="Unassembled WGS sequence"/>
</dbReference>
<evidence type="ECO:0000313" key="2">
    <source>
        <dbReference type="EMBL" id="TJZ77403.1"/>
    </source>
</evidence>
<feature type="transmembrane region" description="Helical" evidence="1">
    <location>
        <begin position="21"/>
        <end position="38"/>
    </location>
</feature>
<evidence type="ECO:0000313" key="3">
    <source>
        <dbReference type="Proteomes" id="UP000310016"/>
    </source>
</evidence>
<feature type="transmembrane region" description="Helical" evidence="1">
    <location>
        <begin position="299"/>
        <end position="317"/>
    </location>
</feature>
<feature type="transmembrane region" description="Helical" evidence="1">
    <location>
        <begin position="228"/>
        <end position="250"/>
    </location>
</feature>
<reference evidence="2 3" key="1">
    <citation type="submission" date="2019-04" db="EMBL/GenBank/DDBJ databases">
        <title>Chitiniphilus eburnea sp. nov., a novel chitinolytic bacterium isolated from aquaculture sludge.</title>
        <authorList>
            <person name="Sheng M."/>
        </authorList>
    </citation>
    <scope>NUCLEOTIDE SEQUENCE [LARGE SCALE GENOMIC DNA]</scope>
    <source>
        <strain evidence="2 3">HX-2-15</strain>
    </source>
</reference>
<keyword evidence="1" id="KW-1133">Transmembrane helix</keyword>
<feature type="transmembrane region" description="Helical" evidence="1">
    <location>
        <begin position="415"/>
        <end position="435"/>
    </location>
</feature>
<keyword evidence="1" id="KW-0472">Membrane</keyword>
<sequence length="493" mass="55772">MNYPSIGPISSPHARTTLEAVIAYLYLLAPTLIFFLFFVDPFLLPIAALITGLSLFWCIPSARKENSFYWVISALVAGILIWIAGFSRNQFAWDWFKHWAILNEISRNDWPVSLELQGSTHYLRYYVGAYLLPALLVKTFSIITPKIAFCGYLFLGYVIICKMVLSRYVVPTRAVCALLFILALGGADFYAEHLLRALKDMPSAPFLGIHSERWAYDNLGLPIEYSSIITALIWVPHQSIPTFIFILMALRHQQFSLSFLAATFCLLAIWTPYGMIGALPIVLWLFWSRRFELGSILNIVTFVTFSAAALVVALYLSSDMPMGGACITCISQRLPKLNELLFFLLAELGIFVFILRRNIYRDRLCLISLIILLILPFTYGNTSDFVMRVSLGPIFLLSVRSIDTLMDAGPVKKKMVLAALILCLPTSINEIGYFINSGNSHRRLPQFDPLSEQAAALFATDTRYSAADFFQICGWKFLPQYFITEKPRLLKSN</sequence>
<accession>A0A4U0Q818</accession>
<feature type="transmembrane region" description="Helical" evidence="1">
    <location>
        <begin position="171"/>
        <end position="191"/>
    </location>
</feature>
<name>A0A4U0Q818_9NEIS</name>
<dbReference type="EMBL" id="SUMF01000002">
    <property type="protein sequence ID" value="TJZ77403.1"/>
    <property type="molecule type" value="Genomic_DNA"/>
</dbReference>
<proteinExistence type="predicted"/>
<feature type="transmembrane region" description="Helical" evidence="1">
    <location>
        <begin position="147"/>
        <end position="165"/>
    </location>
</feature>
<feature type="transmembrane region" description="Helical" evidence="1">
    <location>
        <begin position="362"/>
        <end position="379"/>
    </location>
</feature>
<dbReference type="AlphaFoldDB" id="A0A4U0Q818"/>
<gene>
    <name evidence="2" type="ORF">FAZ21_03435</name>
</gene>
<comment type="caution">
    <text evidence="2">The sequence shown here is derived from an EMBL/GenBank/DDBJ whole genome shotgun (WGS) entry which is preliminary data.</text>
</comment>
<protein>
    <submittedName>
        <fullName evidence="2">Uncharacterized protein</fullName>
    </submittedName>
</protein>
<keyword evidence="3" id="KW-1185">Reference proteome</keyword>
<feature type="transmembrane region" description="Helical" evidence="1">
    <location>
        <begin position="67"/>
        <end position="86"/>
    </location>
</feature>
<organism evidence="2 3">
    <name type="scientific">Chitiniphilus eburneus</name>
    <dbReference type="NCBI Taxonomy" id="2571148"/>
    <lineage>
        <taxon>Bacteria</taxon>
        <taxon>Pseudomonadati</taxon>
        <taxon>Pseudomonadota</taxon>
        <taxon>Betaproteobacteria</taxon>
        <taxon>Neisseriales</taxon>
        <taxon>Chitinibacteraceae</taxon>
        <taxon>Chitiniphilus</taxon>
    </lineage>
</organism>
<keyword evidence="1" id="KW-0812">Transmembrane</keyword>
<evidence type="ECO:0000256" key="1">
    <source>
        <dbReference type="SAM" id="Phobius"/>
    </source>
</evidence>
<feature type="transmembrane region" description="Helical" evidence="1">
    <location>
        <begin position="44"/>
        <end position="60"/>
    </location>
</feature>
<feature type="transmembrane region" description="Helical" evidence="1">
    <location>
        <begin position="256"/>
        <end position="287"/>
    </location>
</feature>